<name>A0AAQ4E2F2_AMBAM</name>
<evidence type="ECO:0000256" key="1">
    <source>
        <dbReference type="ARBA" id="ARBA00005762"/>
    </source>
</evidence>
<accession>A0AAQ4E2F2</accession>
<keyword evidence="12" id="KW-1185">Reference proteome</keyword>
<dbReference type="Pfam" id="PF26253">
    <property type="entry name" value="RdRP_head"/>
    <property type="match status" value="1"/>
</dbReference>
<evidence type="ECO:0000259" key="10">
    <source>
        <dbReference type="Pfam" id="PF26253"/>
    </source>
</evidence>
<keyword evidence="3 8" id="KW-0808">Transferase</keyword>
<dbReference type="Pfam" id="PF05183">
    <property type="entry name" value="RdRP"/>
    <property type="match status" value="2"/>
</dbReference>
<comment type="catalytic activity">
    <reaction evidence="7 8">
        <text>RNA(n) + a ribonucleoside 5'-triphosphate = RNA(n+1) + diphosphate</text>
        <dbReference type="Rhea" id="RHEA:21248"/>
        <dbReference type="Rhea" id="RHEA-COMP:14527"/>
        <dbReference type="Rhea" id="RHEA-COMP:17342"/>
        <dbReference type="ChEBI" id="CHEBI:33019"/>
        <dbReference type="ChEBI" id="CHEBI:61557"/>
        <dbReference type="ChEBI" id="CHEBI:140395"/>
        <dbReference type="EC" id="2.7.7.48"/>
    </reaction>
</comment>
<dbReference type="GO" id="GO:0003723">
    <property type="term" value="F:RNA binding"/>
    <property type="evidence" value="ECO:0007669"/>
    <property type="project" value="UniProtKB-KW"/>
</dbReference>
<feature type="domain" description="RDRP C-terminal head" evidence="10">
    <location>
        <begin position="299"/>
        <end position="423"/>
    </location>
</feature>
<evidence type="ECO:0000256" key="4">
    <source>
        <dbReference type="ARBA" id="ARBA00022695"/>
    </source>
</evidence>
<protein>
    <recommendedName>
        <fullName evidence="8">RNA-dependent RNA polymerase</fullName>
        <ecNumber evidence="8">2.7.7.48</ecNumber>
    </recommendedName>
</protein>
<sequence>MQRTLQPSIACPIRPGPLFLNRQLITLLEQLGVPSRVLFCLQQRMVTLLTEALVSDSVALQVLETTSMGSLLSKTRIAVPRNLGRNMFGVLDETRTLKYGQVFVQFTSLGSSTRQKNGPQVFILSGSNLDGDEYIVFWDRNLFFPGPNQEPMIYGQKVQQQRSEMSLVDGMAKFISDYIKDDNVGVMSNAHLALADKLKDGVFSKQCLSIAAKISTCLDFAKTGVAAVLEKHERPREYTDFMAKGCHKITYRSNRVFGHLYRLQRFLESVVSTSFNSHQVDGRSNIKLLEFHSWMSYRSVVEELRASYESDMDRILKQYGIKTEAEVVSGFINDTSSFNKSHYEKNNVEVLVTKQYRAIAQSTRERFFEKVEEACYLESAFSTEEKTTILLRMASACFMVAYSNAHKTCSSFPWIFSDLILLVMATTDGQPAGSLVWRARGSHSARRGPRGCRHIVVSSVGRDWQRWFLEELLLQPWLATAVKKRSLEQFIRG</sequence>
<evidence type="ECO:0000259" key="9">
    <source>
        <dbReference type="Pfam" id="PF05183"/>
    </source>
</evidence>
<organism evidence="11 12">
    <name type="scientific">Amblyomma americanum</name>
    <name type="common">Lone star tick</name>
    <dbReference type="NCBI Taxonomy" id="6943"/>
    <lineage>
        <taxon>Eukaryota</taxon>
        <taxon>Metazoa</taxon>
        <taxon>Ecdysozoa</taxon>
        <taxon>Arthropoda</taxon>
        <taxon>Chelicerata</taxon>
        <taxon>Arachnida</taxon>
        <taxon>Acari</taxon>
        <taxon>Parasitiformes</taxon>
        <taxon>Ixodida</taxon>
        <taxon>Ixodoidea</taxon>
        <taxon>Ixodidae</taxon>
        <taxon>Amblyomminae</taxon>
        <taxon>Amblyomma</taxon>
    </lineage>
</organism>
<evidence type="ECO:0000313" key="12">
    <source>
        <dbReference type="Proteomes" id="UP001321473"/>
    </source>
</evidence>
<keyword evidence="4 8" id="KW-0548">Nucleotidyltransferase</keyword>
<keyword evidence="5 8" id="KW-0694">RNA-binding</keyword>
<keyword evidence="6" id="KW-0943">RNA-mediated gene silencing</keyword>
<dbReference type="EC" id="2.7.7.48" evidence="8"/>
<dbReference type="EMBL" id="JARKHS020023311">
    <property type="protein sequence ID" value="KAK8768892.1"/>
    <property type="molecule type" value="Genomic_DNA"/>
</dbReference>
<dbReference type="AlphaFoldDB" id="A0AAQ4E2F2"/>
<evidence type="ECO:0000256" key="3">
    <source>
        <dbReference type="ARBA" id="ARBA00022679"/>
    </source>
</evidence>
<feature type="domain" description="RDRP core" evidence="9">
    <location>
        <begin position="124"/>
        <end position="262"/>
    </location>
</feature>
<comment type="similarity">
    <text evidence="1 8">Belongs to the RdRP family.</text>
</comment>
<evidence type="ECO:0000256" key="7">
    <source>
        <dbReference type="ARBA" id="ARBA00048744"/>
    </source>
</evidence>
<dbReference type="GO" id="GO:0030422">
    <property type="term" value="P:siRNA processing"/>
    <property type="evidence" value="ECO:0007669"/>
    <property type="project" value="TreeGrafter"/>
</dbReference>
<dbReference type="PANTHER" id="PTHR23079:SF55">
    <property type="entry name" value="RNA-DIRECTED RNA POLYMERASE"/>
    <property type="match status" value="1"/>
</dbReference>
<dbReference type="InterPro" id="IPR058752">
    <property type="entry name" value="RDRP_C_head"/>
</dbReference>
<dbReference type="GO" id="GO:0031380">
    <property type="term" value="C:nuclear RNA-directed RNA polymerase complex"/>
    <property type="evidence" value="ECO:0007669"/>
    <property type="project" value="TreeGrafter"/>
</dbReference>
<dbReference type="InterPro" id="IPR057596">
    <property type="entry name" value="RDRP_core"/>
</dbReference>
<feature type="domain" description="RDRP core" evidence="9">
    <location>
        <begin position="61"/>
        <end position="111"/>
    </location>
</feature>
<evidence type="ECO:0000256" key="6">
    <source>
        <dbReference type="ARBA" id="ARBA00023158"/>
    </source>
</evidence>
<dbReference type="GO" id="GO:0003968">
    <property type="term" value="F:RNA-directed RNA polymerase activity"/>
    <property type="evidence" value="ECO:0007669"/>
    <property type="project" value="UniProtKB-KW"/>
</dbReference>
<proteinExistence type="inferred from homology"/>
<gene>
    <name evidence="11" type="ORF">V5799_014649</name>
</gene>
<evidence type="ECO:0000256" key="5">
    <source>
        <dbReference type="ARBA" id="ARBA00022884"/>
    </source>
</evidence>
<reference evidence="11 12" key="1">
    <citation type="journal article" date="2023" name="Arcadia Sci">
        <title>De novo assembly of a long-read Amblyomma americanum tick genome.</title>
        <authorList>
            <person name="Chou S."/>
            <person name="Poskanzer K.E."/>
            <person name="Rollins M."/>
            <person name="Thuy-Boun P.S."/>
        </authorList>
    </citation>
    <scope>NUCLEOTIDE SEQUENCE [LARGE SCALE GENOMIC DNA]</scope>
    <source>
        <strain evidence="11">F_SG_1</strain>
        <tissue evidence="11">Salivary glands</tissue>
    </source>
</reference>
<evidence type="ECO:0000256" key="8">
    <source>
        <dbReference type="RuleBase" id="RU363098"/>
    </source>
</evidence>
<comment type="caution">
    <text evidence="11">The sequence shown here is derived from an EMBL/GenBank/DDBJ whole genome shotgun (WGS) entry which is preliminary data.</text>
</comment>
<dbReference type="PANTHER" id="PTHR23079">
    <property type="entry name" value="RNA-DEPENDENT RNA POLYMERASE"/>
    <property type="match status" value="1"/>
</dbReference>
<dbReference type="Proteomes" id="UP001321473">
    <property type="component" value="Unassembled WGS sequence"/>
</dbReference>
<evidence type="ECO:0000313" key="11">
    <source>
        <dbReference type="EMBL" id="KAK8768892.1"/>
    </source>
</evidence>
<dbReference type="InterPro" id="IPR007855">
    <property type="entry name" value="RDRP"/>
</dbReference>
<evidence type="ECO:0000256" key="2">
    <source>
        <dbReference type="ARBA" id="ARBA00022484"/>
    </source>
</evidence>
<keyword evidence="2 8" id="KW-0696">RNA-directed RNA polymerase</keyword>